<dbReference type="PROSITE" id="PS50928">
    <property type="entry name" value="ABC_TM1"/>
    <property type="match status" value="1"/>
</dbReference>
<feature type="transmembrane region" description="Helical" evidence="5">
    <location>
        <begin position="200"/>
        <end position="224"/>
    </location>
</feature>
<dbReference type="EMBL" id="CADCWI010000005">
    <property type="protein sequence ID" value="CAA9540144.1"/>
    <property type="molecule type" value="Genomic_DNA"/>
</dbReference>
<protein>
    <recommendedName>
        <fullName evidence="6">ABC transmembrane type-1 domain-containing protein</fullName>
    </recommendedName>
</protein>
<evidence type="ECO:0000256" key="4">
    <source>
        <dbReference type="ARBA" id="ARBA00023136"/>
    </source>
</evidence>
<feature type="transmembrane region" description="Helical" evidence="5">
    <location>
        <begin position="114"/>
        <end position="134"/>
    </location>
</feature>
<proteinExistence type="inferred from homology"/>
<comment type="similarity">
    <text evidence="5">Belongs to the binding-protein-dependent transport system permease family.</text>
</comment>
<evidence type="ECO:0000313" key="7">
    <source>
        <dbReference type="EMBL" id="CAA9540144.1"/>
    </source>
</evidence>
<evidence type="ECO:0000256" key="5">
    <source>
        <dbReference type="RuleBase" id="RU363032"/>
    </source>
</evidence>
<dbReference type="InterPro" id="IPR000515">
    <property type="entry name" value="MetI-like"/>
</dbReference>
<feature type="transmembrane region" description="Helical" evidence="5">
    <location>
        <begin position="251"/>
        <end position="271"/>
    </location>
</feature>
<dbReference type="Gene3D" id="1.10.3720.10">
    <property type="entry name" value="MetI-like"/>
    <property type="match status" value="1"/>
</dbReference>
<feature type="transmembrane region" description="Helical" evidence="5">
    <location>
        <begin position="71"/>
        <end position="102"/>
    </location>
</feature>
<evidence type="ECO:0000256" key="2">
    <source>
        <dbReference type="ARBA" id="ARBA00022692"/>
    </source>
</evidence>
<evidence type="ECO:0000256" key="1">
    <source>
        <dbReference type="ARBA" id="ARBA00004651"/>
    </source>
</evidence>
<keyword evidence="2 5" id="KW-0812">Transmembrane</keyword>
<dbReference type="PANTHER" id="PTHR42729">
    <property type="entry name" value="OLIGO/DIPEPTIDE TRANSPORT, PERMEASE PROTEIN (DPPC-2)"/>
    <property type="match status" value="1"/>
</dbReference>
<feature type="domain" description="ABC transmembrane type-1" evidence="6">
    <location>
        <begin position="79"/>
        <end position="271"/>
    </location>
</feature>
<dbReference type="GO" id="GO:0005886">
    <property type="term" value="C:plasma membrane"/>
    <property type="evidence" value="ECO:0007669"/>
    <property type="project" value="UniProtKB-SubCell"/>
</dbReference>
<dbReference type="GO" id="GO:0055085">
    <property type="term" value="P:transmembrane transport"/>
    <property type="evidence" value="ECO:0007669"/>
    <property type="project" value="InterPro"/>
</dbReference>
<evidence type="ECO:0000259" key="6">
    <source>
        <dbReference type="PROSITE" id="PS50928"/>
    </source>
</evidence>
<dbReference type="CDD" id="cd06261">
    <property type="entry name" value="TM_PBP2"/>
    <property type="match status" value="1"/>
</dbReference>
<accession>A0A6J4U686</accession>
<dbReference type="Pfam" id="PF00528">
    <property type="entry name" value="BPD_transp_1"/>
    <property type="match status" value="1"/>
</dbReference>
<gene>
    <name evidence="7" type="ORF">AVDCRST_MAG43-55</name>
</gene>
<sequence>MMLASLWKESGKFKLGAGITLLLILLAVFHQVLLRAVVGDEIDPVAAGSFGIFLDPGGEHLLGTDRFGRDVMGLVLIALPVSLTVAFVAGAISTAIGVIVGFVSGFKGGRTDAILRTFTDMFIVIPTLPLIIILSANTSNLDSVKLSLVLAAFSWPVAARIIRSQVLSLRERPYIELSRMTNLTDREIVFGDILPNMAPYVAIGFAQASVGSAFALVGLTVLGVGPSSQMDLGRIISEALGYGVISLGKEWIFIAPVALLILLFLGLALISQGMEEFFNPRLQSQA</sequence>
<evidence type="ECO:0000256" key="3">
    <source>
        <dbReference type="ARBA" id="ARBA00022989"/>
    </source>
</evidence>
<dbReference type="PANTHER" id="PTHR42729:SF1">
    <property type="entry name" value="OLIGO_DIPEPTIDE TRANSPORT, PERMEASE PROTEIN (DPPC-2)"/>
    <property type="match status" value="1"/>
</dbReference>
<keyword evidence="4 5" id="KW-0472">Membrane</keyword>
<reference evidence="7" key="1">
    <citation type="submission" date="2020-02" db="EMBL/GenBank/DDBJ databases">
        <authorList>
            <person name="Meier V. D."/>
        </authorList>
    </citation>
    <scope>NUCLEOTIDE SEQUENCE</scope>
    <source>
        <strain evidence="7">AVDCRST_MAG43</strain>
    </source>
</reference>
<dbReference type="InterPro" id="IPR035906">
    <property type="entry name" value="MetI-like_sf"/>
</dbReference>
<keyword evidence="3 5" id="KW-1133">Transmembrane helix</keyword>
<dbReference type="AlphaFoldDB" id="A0A6J4U686"/>
<name>A0A6J4U686_9BACT</name>
<dbReference type="SUPFAM" id="SSF161098">
    <property type="entry name" value="MetI-like"/>
    <property type="match status" value="1"/>
</dbReference>
<organism evidence="7">
    <name type="scientific">uncultured Thermomicrobiales bacterium</name>
    <dbReference type="NCBI Taxonomy" id="1645740"/>
    <lineage>
        <taxon>Bacteria</taxon>
        <taxon>Pseudomonadati</taxon>
        <taxon>Thermomicrobiota</taxon>
        <taxon>Thermomicrobia</taxon>
        <taxon>Thermomicrobiales</taxon>
        <taxon>environmental samples</taxon>
    </lineage>
</organism>
<comment type="subcellular location">
    <subcellularLocation>
        <location evidence="1 5">Cell membrane</location>
        <topology evidence="1 5">Multi-pass membrane protein</topology>
    </subcellularLocation>
</comment>
<keyword evidence="5" id="KW-0813">Transport</keyword>